<dbReference type="AlphaFoldDB" id="A0A2U1K4V6"/>
<name>A0A2U1K4V6_9BACI</name>
<evidence type="ECO:0000313" key="1">
    <source>
        <dbReference type="EMBL" id="PWA12422.1"/>
    </source>
</evidence>
<accession>A0A2U1K4V6</accession>
<organism evidence="1 2">
    <name type="scientific">Pueribacillus theae</name>
    <dbReference type="NCBI Taxonomy" id="2171751"/>
    <lineage>
        <taxon>Bacteria</taxon>
        <taxon>Bacillati</taxon>
        <taxon>Bacillota</taxon>
        <taxon>Bacilli</taxon>
        <taxon>Bacillales</taxon>
        <taxon>Bacillaceae</taxon>
        <taxon>Pueribacillus</taxon>
    </lineage>
</organism>
<comment type="caution">
    <text evidence="1">The sequence shown here is derived from an EMBL/GenBank/DDBJ whole genome shotgun (WGS) entry which is preliminary data.</text>
</comment>
<dbReference type="InterPro" id="IPR054055">
    <property type="entry name" value="YpzH"/>
</dbReference>
<keyword evidence="2" id="KW-1185">Reference proteome</keyword>
<gene>
    <name evidence="1" type="ORF">DCC39_06380</name>
</gene>
<sequence length="63" mass="6939">MEEQQATIVAIVTMKQENIKGGGAPVFITESKDDLQKVSNSLEKIMDASAHQIHENTMIIVAR</sequence>
<dbReference type="RefSeq" id="WP_116554056.1">
    <property type="nucleotide sequence ID" value="NZ_QCZG01000009.1"/>
</dbReference>
<dbReference type="OrthoDB" id="1955035at2"/>
<proteinExistence type="predicted"/>
<reference evidence="1 2" key="1">
    <citation type="submission" date="2018-04" db="EMBL/GenBank/DDBJ databases">
        <title>Camelliibacillus theae gen. nov., sp. nov., isolated from Pu'er tea.</title>
        <authorList>
            <person name="Niu L."/>
        </authorList>
    </citation>
    <scope>NUCLEOTIDE SEQUENCE [LARGE SCALE GENOMIC DNA]</scope>
    <source>
        <strain evidence="1 2">T8</strain>
    </source>
</reference>
<dbReference type="Proteomes" id="UP000245998">
    <property type="component" value="Unassembled WGS sequence"/>
</dbReference>
<dbReference type="Pfam" id="PF21835">
    <property type="entry name" value="YIEGIA_cap"/>
    <property type="match status" value="1"/>
</dbReference>
<dbReference type="EMBL" id="QCZG01000009">
    <property type="protein sequence ID" value="PWA12422.1"/>
    <property type="molecule type" value="Genomic_DNA"/>
</dbReference>
<protein>
    <submittedName>
        <fullName evidence="1">Uncharacterized protein</fullName>
    </submittedName>
</protein>
<evidence type="ECO:0000313" key="2">
    <source>
        <dbReference type="Proteomes" id="UP000245998"/>
    </source>
</evidence>